<reference evidence="4 5" key="1">
    <citation type="submission" date="2017-04" db="EMBL/GenBank/DDBJ databases">
        <title>The Characteristic of a Fine Plant Growth-Promoting Rhizobacteria Bacillus mycoides Gnyt1 and its Whole Genome Sequencing Analysis.</title>
        <authorList>
            <person name="Li J.H."/>
            <person name="Yao T."/>
        </authorList>
    </citation>
    <scope>NUCLEOTIDE SEQUENCE [LARGE SCALE GENOMIC DNA]</scope>
    <source>
        <strain evidence="4 5">Gnyt1</strain>
    </source>
</reference>
<evidence type="ECO:0000256" key="2">
    <source>
        <dbReference type="SAM" id="Coils"/>
    </source>
</evidence>
<name>A0A1W6A3X8_BACMY</name>
<dbReference type="SUPFAM" id="SSF56563">
    <property type="entry name" value="Major capsid protein gp5"/>
    <property type="match status" value="1"/>
</dbReference>
<evidence type="ECO:0000259" key="3">
    <source>
        <dbReference type="Pfam" id="PF05065"/>
    </source>
</evidence>
<organism evidence="4 5">
    <name type="scientific">Bacillus mycoides</name>
    <dbReference type="NCBI Taxonomy" id="1405"/>
    <lineage>
        <taxon>Bacteria</taxon>
        <taxon>Bacillati</taxon>
        <taxon>Bacillota</taxon>
        <taxon>Bacilli</taxon>
        <taxon>Bacillales</taxon>
        <taxon>Bacillaceae</taxon>
        <taxon>Bacillus</taxon>
        <taxon>Bacillus cereus group</taxon>
    </lineage>
</organism>
<evidence type="ECO:0000313" key="4">
    <source>
        <dbReference type="EMBL" id="ARJ20517.1"/>
    </source>
</evidence>
<accession>A0A1W6A3X8</accession>
<dbReference type="EMBL" id="CP020743">
    <property type="protein sequence ID" value="ARJ20517.1"/>
    <property type="molecule type" value="Genomic_DNA"/>
</dbReference>
<dbReference type="Pfam" id="PF05065">
    <property type="entry name" value="Phage_capsid"/>
    <property type="match status" value="1"/>
</dbReference>
<proteinExistence type="predicted"/>
<feature type="domain" description="Phage capsid-like C-terminal" evidence="3">
    <location>
        <begin position="147"/>
        <end position="399"/>
    </location>
</feature>
<gene>
    <name evidence="4" type="ORF">B7492_04405</name>
</gene>
<dbReference type="InterPro" id="IPR054612">
    <property type="entry name" value="Phage_capsid-like_C"/>
</dbReference>
<feature type="coiled-coil region" evidence="2">
    <location>
        <begin position="31"/>
        <end position="86"/>
    </location>
</feature>
<dbReference type="NCBIfam" id="TIGR01554">
    <property type="entry name" value="major_cap_HK97"/>
    <property type="match status" value="1"/>
</dbReference>
<dbReference type="InterPro" id="IPR024455">
    <property type="entry name" value="Phage_capsid"/>
</dbReference>
<comment type="subcellular location">
    <subcellularLocation>
        <location evidence="1">Virion</location>
    </subcellularLocation>
</comment>
<evidence type="ECO:0000256" key="1">
    <source>
        <dbReference type="ARBA" id="ARBA00004328"/>
    </source>
</evidence>
<dbReference type="Proteomes" id="UP000192932">
    <property type="component" value="Chromosome"/>
</dbReference>
<keyword evidence="2" id="KW-0175">Coiled coil</keyword>
<sequence>MTNITSAKVMPKSNPIRLSIGNFQFFSDNTLFELKQNLSTIGQQLQKVEKELSQKAIDPSATTEDIQTLQQSKKDLKMRFDVIKEQHDSMEVEQRAKFAANQGVNSIQDPKQRTVAAKAELIRATVTKNPIKAEVLQVLGDDTSTGGGKFLPKTVATDILSEPLVKNPLRELSTFTQITNLEVPKIDFTLDDDDFIADKETAKELKTTGSTVQFGRNKFKVFAGVSETVLNGTETNLVMHVERTLQSGVASKEKKVSFAISPKQGEEHMSFYGSSIKEIPGETLYKAIKAAIADLHEDYRENAKIVMRYQDYSTIIETLANGQATLYTAQPEQILGKPVIFCDAAISPVVGDFAYSHFNYDLNSLYETDKDVKTGVQAFVVTAWFDHQIKLKSAFRIVKVTKP</sequence>
<evidence type="ECO:0000313" key="5">
    <source>
        <dbReference type="Proteomes" id="UP000192932"/>
    </source>
</evidence>
<dbReference type="AlphaFoldDB" id="A0A1W6A3X8"/>
<protein>
    <submittedName>
        <fullName evidence="4">Major capsid protein</fullName>
    </submittedName>
</protein>